<evidence type="ECO:0000313" key="2">
    <source>
        <dbReference type="Proteomes" id="UP001165960"/>
    </source>
</evidence>
<evidence type="ECO:0000313" key="1">
    <source>
        <dbReference type="EMBL" id="KAJ9083795.1"/>
    </source>
</evidence>
<comment type="caution">
    <text evidence="1">The sequence shown here is derived from an EMBL/GenBank/DDBJ whole genome shotgun (WGS) entry which is preliminary data.</text>
</comment>
<protein>
    <submittedName>
        <fullName evidence="1">Uncharacterized protein</fullName>
    </submittedName>
</protein>
<dbReference type="EMBL" id="QTSX02000930">
    <property type="protein sequence ID" value="KAJ9083795.1"/>
    <property type="molecule type" value="Genomic_DNA"/>
</dbReference>
<proteinExistence type="predicted"/>
<keyword evidence="2" id="KW-1185">Reference proteome</keyword>
<accession>A0ACC2UAC6</accession>
<organism evidence="1 2">
    <name type="scientific">Entomophthora muscae</name>
    <dbReference type="NCBI Taxonomy" id="34485"/>
    <lineage>
        <taxon>Eukaryota</taxon>
        <taxon>Fungi</taxon>
        <taxon>Fungi incertae sedis</taxon>
        <taxon>Zoopagomycota</taxon>
        <taxon>Entomophthoromycotina</taxon>
        <taxon>Entomophthoromycetes</taxon>
        <taxon>Entomophthorales</taxon>
        <taxon>Entomophthoraceae</taxon>
        <taxon>Entomophthora</taxon>
    </lineage>
</organism>
<name>A0ACC2UAC6_9FUNG</name>
<reference evidence="1" key="1">
    <citation type="submission" date="2022-04" db="EMBL/GenBank/DDBJ databases">
        <title>Genome of the entomopathogenic fungus Entomophthora muscae.</title>
        <authorList>
            <person name="Elya C."/>
            <person name="Lovett B.R."/>
            <person name="Lee E."/>
            <person name="Macias A.M."/>
            <person name="Hajek A.E."/>
            <person name="De Bivort B.L."/>
            <person name="Kasson M.T."/>
            <person name="De Fine Licht H.H."/>
            <person name="Stajich J.E."/>
        </authorList>
    </citation>
    <scope>NUCLEOTIDE SEQUENCE</scope>
    <source>
        <strain evidence="1">Berkeley</strain>
    </source>
</reference>
<dbReference type="Proteomes" id="UP001165960">
    <property type="component" value="Unassembled WGS sequence"/>
</dbReference>
<gene>
    <name evidence="1" type="ORF">DSO57_1031077</name>
</gene>
<sequence length="79" mass="9193">MSFLYFCFPTKRPSPPLELKDKMDPLVEEQLLPVASHYYDYMIPYMGGMRPWATVVSYSVRLAPVMYLAFQAQPVTDPR</sequence>